<dbReference type="PANTHER" id="PTHR23513">
    <property type="entry name" value="INTEGRAL MEMBRANE EFFLUX PROTEIN-RELATED"/>
    <property type="match status" value="1"/>
</dbReference>
<feature type="transmembrane region" description="Helical" evidence="7">
    <location>
        <begin position="387"/>
        <end position="405"/>
    </location>
</feature>
<feature type="transmembrane region" description="Helical" evidence="7">
    <location>
        <begin position="291"/>
        <end position="309"/>
    </location>
</feature>
<sequence>MTDLWRLVNFRFLFSASAISNLGDGVSALAFPWLATLVTRDPLLISLVAAATRLPWLLFSIPAGVWTDRVDRRQLMVRADLLRLLLTLGVIAMIAAAPAFPLANPLPFILGLAGFAFVLGSAEVLRDNAAQTVLPSIVPQDRLEQANGQMWSIEQVMGSFVGPPLAGVLIALAVPAPFALDAVTFGLAAALIFCVRLPAREAPARAPWLTEARAGIRWMMAHREILQLAIMLGVMNAMSIMALTMLPLLGQELLGLNAVQYGLLVAFEAAGGVVGGLVCPWIVAKVGGRRALLLALPLMAFGFALIGLLPVIWVVAPALFIGLFAGLLWNVVTVPYRQRHIPDHLLGRVNALYRFFGWGMLPVGAVLAGALASWVEPHLGREMALRLPYLVSGAGMALVWVYGVTRLKL</sequence>
<dbReference type="RefSeq" id="WP_153214866.1">
    <property type="nucleotide sequence ID" value="NZ_WIBF01000002.1"/>
</dbReference>
<name>A0A843YDK1_9RHOB</name>
<evidence type="ECO:0000256" key="1">
    <source>
        <dbReference type="ARBA" id="ARBA00004651"/>
    </source>
</evidence>
<evidence type="ECO:0000313" key="9">
    <source>
        <dbReference type="EMBL" id="MQQ07928.1"/>
    </source>
</evidence>
<dbReference type="Pfam" id="PF05977">
    <property type="entry name" value="MFS_3"/>
    <property type="match status" value="1"/>
</dbReference>
<evidence type="ECO:0000313" key="10">
    <source>
        <dbReference type="Proteomes" id="UP000444174"/>
    </source>
</evidence>
<dbReference type="AlphaFoldDB" id="A0A843YDK1"/>
<keyword evidence="2" id="KW-0813">Transport</keyword>
<feature type="transmembrane region" description="Helical" evidence="7">
    <location>
        <begin position="225"/>
        <end position="249"/>
    </location>
</feature>
<keyword evidence="6 7" id="KW-0472">Membrane</keyword>
<gene>
    <name evidence="9" type="ORF">GFB49_05635</name>
</gene>
<feature type="transmembrane region" description="Helical" evidence="7">
    <location>
        <begin position="182"/>
        <end position="199"/>
    </location>
</feature>
<reference evidence="9 10" key="1">
    <citation type="submission" date="2019-10" db="EMBL/GenBank/DDBJ databases">
        <title>Epibacterium sp. nov., isolated from seawater.</title>
        <authorList>
            <person name="Zhang X."/>
            <person name="Li N."/>
        </authorList>
    </citation>
    <scope>NUCLEOTIDE SEQUENCE [LARGE SCALE GENOMIC DNA]</scope>
    <source>
        <strain evidence="9 10">SM1979</strain>
    </source>
</reference>
<feature type="transmembrane region" description="Helical" evidence="7">
    <location>
        <begin position="106"/>
        <end position="125"/>
    </location>
</feature>
<dbReference type="PROSITE" id="PS50850">
    <property type="entry name" value="MFS"/>
    <property type="match status" value="1"/>
</dbReference>
<feature type="transmembrane region" description="Helical" evidence="7">
    <location>
        <begin position="156"/>
        <end position="176"/>
    </location>
</feature>
<keyword evidence="3" id="KW-1003">Cell membrane</keyword>
<keyword evidence="5 7" id="KW-1133">Transmembrane helix</keyword>
<feature type="transmembrane region" description="Helical" evidence="7">
    <location>
        <begin position="261"/>
        <end position="284"/>
    </location>
</feature>
<dbReference type="Proteomes" id="UP000444174">
    <property type="component" value="Unassembled WGS sequence"/>
</dbReference>
<evidence type="ECO:0000256" key="4">
    <source>
        <dbReference type="ARBA" id="ARBA00022692"/>
    </source>
</evidence>
<feature type="transmembrane region" description="Helical" evidence="7">
    <location>
        <begin position="355"/>
        <end position="375"/>
    </location>
</feature>
<dbReference type="InterPro" id="IPR010290">
    <property type="entry name" value="TM_effector"/>
</dbReference>
<evidence type="ECO:0000256" key="3">
    <source>
        <dbReference type="ARBA" id="ARBA00022475"/>
    </source>
</evidence>
<evidence type="ECO:0000256" key="7">
    <source>
        <dbReference type="SAM" id="Phobius"/>
    </source>
</evidence>
<keyword evidence="10" id="KW-1185">Reference proteome</keyword>
<evidence type="ECO:0000256" key="2">
    <source>
        <dbReference type="ARBA" id="ARBA00022448"/>
    </source>
</evidence>
<dbReference type="InterPro" id="IPR020846">
    <property type="entry name" value="MFS_dom"/>
</dbReference>
<feature type="transmembrane region" description="Helical" evidence="7">
    <location>
        <begin position="43"/>
        <end position="61"/>
    </location>
</feature>
<dbReference type="GO" id="GO:0005886">
    <property type="term" value="C:plasma membrane"/>
    <property type="evidence" value="ECO:0007669"/>
    <property type="project" value="UniProtKB-SubCell"/>
</dbReference>
<dbReference type="PANTHER" id="PTHR23513:SF11">
    <property type="entry name" value="STAPHYLOFERRIN A TRANSPORTER"/>
    <property type="match status" value="1"/>
</dbReference>
<evidence type="ECO:0000256" key="5">
    <source>
        <dbReference type="ARBA" id="ARBA00022989"/>
    </source>
</evidence>
<comment type="caution">
    <text evidence="9">The sequence shown here is derived from an EMBL/GenBank/DDBJ whole genome shotgun (WGS) entry which is preliminary data.</text>
</comment>
<dbReference type="SUPFAM" id="SSF103473">
    <property type="entry name" value="MFS general substrate transporter"/>
    <property type="match status" value="1"/>
</dbReference>
<feature type="transmembrane region" description="Helical" evidence="7">
    <location>
        <begin position="315"/>
        <end position="334"/>
    </location>
</feature>
<evidence type="ECO:0000256" key="6">
    <source>
        <dbReference type="ARBA" id="ARBA00023136"/>
    </source>
</evidence>
<protein>
    <submittedName>
        <fullName evidence="9">MFS transporter</fullName>
    </submittedName>
</protein>
<comment type="subcellular location">
    <subcellularLocation>
        <location evidence="1">Cell membrane</location>
        <topology evidence="1">Multi-pass membrane protein</topology>
    </subcellularLocation>
</comment>
<feature type="domain" description="Major facilitator superfamily (MFS) profile" evidence="8">
    <location>
        <begin position="9"/>
        <end position="409"/>
    </location>
</feature>
<accession>A0A843YDK1</accession>
<dbReference type="GO" id="GO:0022857">
    <property type="term" value="F:transmembrane transporter activity"/>
    <property type="evidence" value="ECO:0007669"/>
    <property type="project" value="InterPro"/>
</dbReference>
<organism evidence="9 10">
    <name type="scientific">Tritonibacter litoralis</name>
    <dbReference type="NCBI Taxonomy" id="2662264"/>
    <lineage>
        <taxon>Bacteria</taxon>
        <taxon>Pseudomonadati</taxon>
        <taxon>Pseudomonadota</taxon>
        <taxon>Alphaproteobacteria</taxon>
        <taxon>Rhodobacterales</taxon>
        <taxon>Paracoccaceae</taxon>
        <taxon>Tritonibacter</taxon>
    </lineage>
</organism>
<feature type="transmembrane region" description="Helical" evidence="7">
    <location>
        <begin position="81"/>
        <end position="100"/>
    </location>
</feature>
<keyword evidence="4 7" id="KW-0812">Transmembrane</keyword>
<dbReference type="InterPro" id="IPR036259">
    <property type="entry name" value="MFS_trans_sf"/>
</dbReference>
<dbReference type="EMBL" id="WIBF01000002">
    <property type="protein sequence ID" value="MQQ07928.1"/>
    <property type="molecule type" value="Genomic_DNA"/>
</dbReference>
<evidence type="ECO:0000259" key="8">
    <source>
        <dbReference type="PROSITE" id="PS50850"/>
    </source>
</evidence>
<dbReference type="Gene3D" id="1.20.1250.20">
    <property type="entry name" value="MFS general substrate transporter like domains"/>
    <property type="match status" value="1"/>
</dbReference>
<dbReference type="CDD" id="cd06173">
    <property type="entry name" value="MFS_MefA_like"/>
    <property type="match status" value="1"/>
</dbReference>
<feature type="transmembrane region" description="Helical" evidence="7">
    <location>
        <begin position="12"/>
        <end position="31"/>
    </location>
</feature>
<proteinExistence type="predicted"/>